<dbReference type="KEGG" id="nvn:NVIE_010880"/>
<dbReference type="EMBL" id="CP007536">
    <property type="protein sequence ID" value="AIC15317.1"/>
    <property type="molecule type" value="Genomic_DNA"/>
</dbReference>
<sequence length="56" mass="6440">MAKSFEIRAIGPRPQKVTKYMCFYCTADATTEALFQMGNVILMRRYCDQCLPNAEI</sequence>
<evidence type="ECO:0000313" key="2">
    <source>
        <dbReference type="Proteomes" id="UP000027093"/>
    </source>
</evidence>
<proteinExistence type="predicted"/>
<dbReference type="HOGENOM" id="CLU_200166_0_0_2"/>
<gene>
    <name evidence="1" type="ORF">NVIE_010880</name>
</gene>
<reference evidence="1 2" key="1">
    <citation type="journal article" date="2014" name="Int. J. Syst. Evol. Microbiol.">
        <title>Nitrososphaera viennensis gen. nov., sp. nov., an aerobic and mesophilic, ammonia-oxidizing archaeon from soil and a member of the archaeal phylum Thaumarchaeota.</title>
        <authorList>
            <person name="Stieglmeier M."/>
            <person name="Klingl A."/>
            <person name="Alves R.J."/>
            <person name="Rittmann S.K."/>
            <person name="Melcher M."/>
            <person name="Leisch N."/>
            <person name="Schleper C."/>
        </authorList>
    </citation>
    <scope>NUCLEOTIDE SEQUENCE [LARGE SCALE GENOMIC DNA]</scope>
    <source>
        <strain evidence="1">EN76</strain>
    </source>
</reference>
<dbReference type="STRING" id="926571.NVIE_010880"/>
<name>A0A060HQ57_9ARCH</name>
<accession>A0A060HQ57</accession>
<dbReference type="AlphaFoldDB" id="A0A060HQ57"/>
<protein>
    <submittedName>
        <fullName evidence="1">Uncharacterized protein</fullName>
    </submittedName>
</protein>
<keyword evidence="2" id="KW-1185">Reference proteome</keyword>
<organism evidence="1 2">
    <name type="scientific">Nitrososphaera viennensis EN76</name>
    <dbReference type="NCBI Taxonomy" id="926571"/>
    <lineage>
        <taxon>Archaea</taxon>
        <taxon>Nitrososphaerota</taxon>
        <taxon>Nitrososphaeria</taxon>
        <taxon>Nitrososphaerales</taxon>
        <taxon>Nitrososphaeraceae</taxon>
        <taxon>Nitrososphaera</taxon>
    </lineage>
</organism>
<dbReference type="Proteomes" id="UP000027093">
    <property type="component" value="Chromosome"/>
</dbReference>
<evidence type="ECO:0000313" key="1">
    <source>
        <dbReference type="EMBL" id="AIC15317.1"/>
    </source>
</evidence>